<reference evidence="2 3" key="1">
    <citation type="submission" date="2020-10" db="EMBL/GenBank/DDBJ databases">
        <title>Connecting structure to function with the recovery of over 1000 high-quality activated sludge metagenome-assembled genomes encoding full-length rRNA genes using long-read sequencing.</title>
        <authorList>
            <person name="Singleton C.M."/>
            <person name="Petriglieri F."/>
            <person name="Kristensen J.M."/>
            <person name="Kirkegaard R.H."/>
            <person name="Michaelsen T.Y."/>
            <person name="Andersen M.H."/>
            <person name="Karst S.M."/>
            <person name="Dueholm M.S."/>
            <person name="Nielsen P.H."/>
            <person name="Albertsen M."/>
        </authorList>
    </citation>
    <scope>NUCLEOTIDE SEQUENCE [LARGE SCALE GENOMIC DNA]</scope>
    <source>
        <strain evidence="2">OdNE_18-Q3-R46-58_MAXAC.008</strain>
    </source>
</reference>
<dbReference type="PANTHER" id="PTHR43792">
    <property type="entry name" value="GNAT FAMILY, PUTATIVE (AFU_ORTHOLOGUE AFUA_3G00765)-RELATED-RELATED"/>
    <property type="match status" value="1"/>
</dbReference>
<dbReference type="InterPro" id="IPR000182">
    <property type="entry name" value="GNAT_dom"/>
</dbReference>
<evidence type="ECO:0000313" key="3">
    <source>
        <dbReference type="Proteomes" id="UP000709959"/>
    </source>
</evidence>
<evidence type="ECO:0000313" key="2">
    <source>
        <dbReference type="EMBL" id="MBK8571133.1"/>
    </source>
</evidence>
<dbReference type="Pfam" id="PF13302">
    <property type="entry name" value="Acetyltransf_3"/>
    <property type="match status" value="1"/>
</dbReference>
<accession>A0A936EZQ3</accession>
<dbReference type="Proteomes" id="UP000709959">
    <property type="component" value="Unassembled WGS sequence"/>
</dbReference>
<evidence type="ECO:0000259" key="1">
    <source>
        <dbReference type="PROSITE" id="PS51186"/>
    </source>
</evidence>
<dbReference type="AlphaFoldDB" id="A0A936EZQ3"/>
<dbReference type="PANTHER" id="PTHR43792:SF1">
    <property type="entry name" value="N-ACETYLTRANSFERASE DOMAIN-CONTAINING PROTEIN"/>
    <property type="match status" value="1"/>
</dbReference>
<gene>
    <name evidence="2" type="ORF">IPN91_00535</name>
</gene>
<dbReference type="InterPro" id="IPR051531">
    <property type="entry name" value="N-acetyltransferase"/>
</dbReference>
<dbReference type="Gene3D" id="3.40.630.30">
    <property type="match status" value="1"/>
</dbReference>
<dbReference type="GO" id="GO:0016747">
    <property type="term" value="F:acyltransferase activity, transferring groups other than amino-acyl groups"/>
    <property type="evidence" value="ECO:0007669"/>
    <property type="project" value="InterPro"/>
</dbReference>
<feature type="domain" description="N-acetyltransferase" evidence="1">
    <location>
        <begin position="9"/>
        <end position="167"/>
    </location>
</feature>
<proteinExistence type="predicted"/>
<name>A0A936EZQ3_9BACT</name>
<comment type="caution">
    <text evidence="2">The sequence shown here is derived from an EMBL/GenBank/DDBJ whole genome shotgun (WGS) entry which is preliminary data.</text>
</comment>
<dbReference type="InterPro" id="IPR016181">
    <property type="entry name" value="Acyl_CoA_acyltransferase"/>
</dbReference>
<dbReference type="PROSITE" id="PS51186">
    <property type="entry name" value="GNAT"/>
    <property type="match status" value="1"/>
</dbReference>
<organism evidence="2 3">
    <name type="scientific">Candidatus Geothrix odensensis</name>
    <dbReference type="NCBI Taxonomy" id="2954440"/>
    <lineage>
        <taxon>Bacteria</taxon>
        <taxon>Pseudomonadati</taxon>
        <taxon>Acidobacteriota</taxon>
        <taxon>Holophagae</taxon>
        <taxon>Holophagales</taxon>
        <taxon>Holophagaceae</taxon>
        <taxon>Geothrix</taxon>
    </lineage>
</organism>
<protein>
    <submittedName>
        <fullName evidence="2">GNAT family N-acetyltransferase</fullName>
    </submittedName>
</protein>
<dbReference type="EMBL" id="JADKCH010000001">
    <property type="protein sequence ID" value="MBK8571133.1"/>
    <property type="molecule type" value="Genomic_DNA"/>
</dbReference>
<dbReference type="SUPFAM" id="SSF55729">
    <property type="entry name" value="Acyl-CoA N-acyltransferases (Nat)"/>
    <property type="match status" value="1"/>
</dbReference>
<sequence>MDPILTERLILRPFALGDAPFILRLLNEPSFIENITDKGVRTLEQAAEYLAQGPLASYATHGHGLWMVQHRTTGNPMGMCGLIKRDTLDEVDLGYALCPEFWGLGYAREAAEACVAWGRDHLGLRGLLAIVSPGNAASIRLLEALAFRRTGTMTYAPGDEVEVYRLDLAGPNVG</sequence>